<evidence type="ECO:0000313" key="2">
    <source>
        <dbReference type="EMBL" id="NYI39120.1"/>
    </source>
</evidence>
<evidence type="ECO:0000313" key="1">
    <source>
        <dbReference type="EMBL" id="MBD1270222.1"/>
    </source>
</evidence>
<dbReference type="Proteomes" id="UP000659061">
    <property type="component" value="Unassembled WGS sequence"/>
</dbReference>
<reference evidence="1" key="2">
    <citation type="submission" date="2020-09" db="EMBL/GenBank/DDBJ databases">
        <title>Novel species in genus Aeromicrobium.</title>
        <authorList>
            <person name="Zhang G."/>
        </authorList>
    </citation>
    <scope>NUCLEOTIDE SEQUENCE</scope>
    <source>
        <strain evidence="1">SSW1-57</strain>
    </source>
</reference>
<dbReference type="Proteomes" id="UP000587211">
    <property type="component" value="Unassembled WGS sequence"/>
</dbReference>
<evidence type="ECO:0000313" key="4">
    <source>
        <dbReference type="Proteomes" id="UP000659061"/>
    </source>
</evidence>
<evidence type="ECO:0000313" key="3">
    <source>
        <dbReference type="Proteomes" id="UP000587211"/>
    </source>
</evidence>
<protein>
    <submittedName>
        <fullName evidence="1">Uncharacterized protein</fullName>
    </submittedName>
</protein>
<gene>
    <name evidence="2" type="ORF">BJ975_002495</name>
    <name evidence="1" type="ORF">IDH50_08270</name>
</gene>
<keyword evidence="3" id="KW-1185">Reference proteome</keyword>
<organism evidence="1 4">
    <name type="scientific">Aeromicrobium tamlense</name>
    <dbReference type="NCBI Taxonomy" id="375541"/>
    <lineage>
        <taxon>Bacteria</taxon>
        <taxon>Bacillati</taxon>
        <taxon>Actinomycetota</taxon>
        <taxon>Actinomycetes</taxon>
        <taxon>Propionibacteriales</taxon>
        <taxon>Nocardioidaceae</taxon>
        <taxon>Aeromicrobium</taxon>
    </lineage>
</organism>
<accession>A0A8I0FYH7</accession>
<sequence length="416" mass="44027">MRSVGGGAAVSRAVVLGWSVPPIDSSLSRRTADLVAALSDAGCLVTVITVDSPAAVRDDGLDPALARRIPDDVRIIRIADDHPDELQRIDRWSYERALDPAGWRDEWLARAAAQFDEPGFGHVHDRLREEALRVADTEGVDLVVAVAAPMVTVAVAADVSARHGADLVVDLARTTGGDFEIGGQRVRDALSRATVWCPDEGTRARLRDVDPTAAERALVVPDGFGTEPEPGAALPARREHWPLRVGCFVEPDAWSAFVEVVEGWIAARAVYPVLTEAILAVFGRPPAAGVAPSVLAQAAPAGVVAEASPSVDDLPEVHRGLDLVVVVSRGDLPAGRTADHLAAGVPVVWCTAQQPGPGHPFEEASQVVRAADLTPQAITDAIRAALALDPATVVPTWRVSAWPAALEDLDAKEDRR</sequence>
<comment type="caution">
    <text evidence="1">The sequence shown here is derived from an EMBL/GenBank/DDBJ whole genome shotgun (WGS) entry which is preliminary data.</text>
</comment>
<dbReference type="EMBL" id="JACWMT010000001">
    <property type="protein sequence ID" value="MBD1270222.1"/>
    <property type="molecule type" value="Genomic_DNA"/>
</dbReference>
<proteinExistence type="predicted"/>
<reference evidence="2 3" key="1">
    <citation type="submission" date="2020-07" db="EMBL/GenBank/DDBJ databases">
        <title>Sequencing the genomes of 1000 actinobacteria strains.</title>
        <authorList>
            <person name="Klenk H.-P."/>
        </authorList>
    </citation>
    <scope>NUCLEOTIDE SEQUENCE [LARGE SCALE GENOMIC DNA]</scope>
    <source>
        <strain evidence="2 3">DSM 19087</strain>
    </source>
</reference>
<dbReference type="AlphaFoldDB" id="A0A8I0FYH7"/>
<dbReference type="SUPFAM" id="SSF53756">
    <property type="entry name" value="UDP-Glycosyltransferase/glycogen phosphorylase"/>
    <property type="match status" value="1"/>
</dbReference>
<name>A0A8I0FYH7_9ACTN</name>
<dbReference type="RefSeq" id="WP_179426431.1">
    <property type="nucleotide sequence ID" value="NZ_BAAAMP010000002.1"/>
</dbReference>
<dbReference type="EMBL" id="JACBZN010000001">
    <property type="protein sequence ID" value="NYI39120.1"/>
    <property type="molecule type" value="Genomic_DNA"/>
</dbReference>